<dbReference type="Proteomes" id="UP000006034">
    <property type="component" value="Unassembled WGS sequence"/>
</dbReference>
<evidence type="ECO:0008006" key="3">
    <source>
        <dbReference type="Google" id="ProtNLM"/>
    </source>
</evidence>
<protein>
    <recommendedName>
        <fullName evidence="3">Diaminopimelate epimerase</fullName>
    </recommendedName>
</protein>
<comment type="caution">
    <text evidence="1">The sequence shown here is derived from an EMBL/GenBank/DDBJ whole genome shotgun (WGS) entry which is preliminary data.</text>
</comment>
<sequence length="291" mass="30567">MRVLPFTKYSPCGNTTILVRESSLSPADRARVAAEIIAPGHLEAEQAGYVDTAAPVPRLDMMGGEFCVNATRAFAALLAEEGKLSPESGGLGGIVSVSGMPERLRVRVRRLAAHRFESSVLLDLPQAPPLENVAPGMYLVRVPGIAHLVLDAAAHPLPADKDRDTAALFARFGLLGEDAAGCIWLHREPSGLRITPFVWVRGTGTTYAETACGSGTLAASIVCQGVYGDGGELSLMQPGGEPLRVVPDGAAYPGGWAAWVGGPVRRIARGDVFVECLDGEGRTGGREGKPF</sequence>
<dbReference type="InterPro" id="IPR058944">
    <property type="entry name" value="CntK-like"/>
</dbReference>
<dbReference type="eggNOG" id="COG0253">
    <property type="taxonomic scope" value="Bacteria"/>
</dbReference>
<dbReference type="EMBL" id="ADCP02000001">
    <property type="protein sequence ID" value="EFV43444.1"/>
    <property type="molecule type" value="Genomic_DNA"/>
</dbReference>
<name>E5Y990_BILW3</name>
<reference evidence="1 2" key="2">
    <citation type="submission" date="2013-04" db="EMBL/GenBank/DDBJ databases">
        <title>The Genome Sequence of Bilophila wadsworthia 3_1_6.</title>
        <authorList>
            <consortium name="The Broad Institute Genomics Platform"/>
            <person name="Earl A."/>
            <person name="Ward D."/>
            <person name="Feldgarden M."/>
            <person name="Gevers D."/>
            <person name="Sibley C."/>
            <person name="Strauss J."/>
            <person name="Allen-Vercoe E."/>
            <person name="Walker B."/>
            <person name="Young S."/>
            <person name="Zeng Q."/>
            <person name="Gargeya S."/>
            <person name="Fitzgerald M."/>
            <person name="Haas B."/>
            <person name="Abouelleil A."/>
            <person name="Allen A.W."/>
            <person name="Alvarado L."/>
            <person name="Arachchi H.M."/>
            <person name="Berlin A.M."/>
            <person name="Chapman S.B."/>
            <person name="Gainer-Dewar J."/>
            <person name="Goldberg J."/>
            <person name="Griggs A."/>
            <person name="Gujja S."/>
            <person name="Hansen M."/>
            <person name="Howarth C."/>
            <person name="Imamovic A."/>
            <person name="Ireland A."/>
            <person name="Larimer J."/>
            <person name="McCowan C."/>
            <person name="Murphy C."/>
            <person name="Pearson M."/>
            <person name="Poon T.W."/>
            <person name="Priest M."/>
            <person name="Roberts A."/>
            <person name="Saif S."/>
            <person name="Shea T."/>
            <person name="Sisk P."/>
            <person name="Sykes S."/>
            <person name="Wortman J."/>
            <person name="Nusbaum C."/>
            <person name="Birren B."/>
        </authorList>
    </citation>
    <scope>NUCLEOTIDE SEQUENCE [LARGE SCALE GENOMIC DNA]</scope>
    <source>
        <strain evidence="1 2">3_1_6</strain>
    </source>
</reference>
<accession>E5Y990</accession>
<dbReference type="AlphaFoldDB" id="E5Y990"/>
<dbReference type="Pfam" id="PF26317">
    <property type="entry name" value="CntK_N"/>
    <property type="match status" value="1"/>
</dbReference>
<gene>
    <name evidence="1" type="ORF">HMPREF0179_02758</name>
</gene>
<organism evidence="1 2">
    <name type="scientific">Bilophila wadsworthia (strain 3_1_6)</name>
    <dbReference type="NCBI Taxonomy" id="563192"/>
    <lineage>
        <taxon>Bacteria</taxon>
        <taxon>Pseudomonadati</taxon>
        <taxon>Thermodesulfobacteriota</taxon>
        <taxon>Desulfovibrionia</taxon>
        <taxon>Desulfovibrionales</taxon>
        <taxon>Desulfovibrionaceae</taxon>
        <taxon>Bilophila</taxon>
    </lineage>
</organism>
<reference evidence="1 2" key="1">
    <citation type="submission" date="2010-10" db="EMBL/GenBank/DDBJ databases">
        <authorList>
            <consortium name="The Broad Institute Genome Sequencing Platform"/>
            <person name="Ward D."/>
            <person name="Earl A."/>
            <person name="Feldgarden M."/>
            <person name="Young S.K."/>
            <person name="Gargeya S."/>
            <person name="Zeng Q."/>
            <person name="Alvarado L."/>
            <person name="Berlin A."/>
            <person name="Bochicchio J."/>
            <person name="Chapman S.B."/>
            <person name="Chen Z."/>
            <person name="Freedman E."/>
            <person name="Gellesch M."/>
            <person name="Goldberg J."/>
            <person name="Griggs A."/>
            <person name="Gujja S."/>
            <person name="Heilman E."/>
            <person name="Heiman D."/>
            <person name="Howarth C."/>
            <person name="Mehta T."/>
            <person name="Neiman D."/>
            <person name="Pearson M."/>
            <person name="Roberts A."/>
            <person name="Saif S."/>
            <person name="Shea T."/>
            <person name="Shenoy N."/>
            <person name="Sisk P."/>
            <person name="Stolte C."/>
            <person name="Sykes S."/>
            <person name="White J."/>
            <person name="Yandava C."/>
            <person name="Allen-Vercoe E."/>
            <person name="Sibley C."/>
            <person name="Ambrose C.E."/>
            <person name="Strauss J."/>
            <person name="Daigneault M."/>
            <person name="Haas B."/>
            <person name="Nusbaum C."/>
            <person name="Birren B."/>
        </authorList>
    </citation>
    <scope>NUCLEOTIDE SEQUENCE [LARGE SCALE GENOMIC DNA]</scope>
    <source>
        <strain evidence="1 2">3_1_6</strain>
    </source>
</reference>
<dbReference type="OrthoDB" id="9813391at2"/>
<dbReference type="GeneID" id="78084846"/>
<evidence type="ECO:0000313" key="1">
    <source>
        <dbReference type="EMBL" id="EFV43444.1"/>
    </source>
</evidence>
<dbReference type="STRING" id="563192.HMPREF0179_02758"/>
<proteinExistence type="predicted"/>
<keyword evidence="2" id="KW-1185">Reference proteome</keyword>
<dbReference type="SUPFAM" id="SSF54506">
    <property type="entry name" value="Diaminopimelate epimerase-like"/>
    <property type="match status" value="1"/>
</dbReference>
<dbReference type="RefSeq" id="WP_005028803.1">
    <property type="nucleotide sequence ID" value="NZ_KE150238.1"/>
</dbReference>
<dbReference type="HOGENOM" id="CLU_087271_0_0_7"/>
<evidence type="ECO:0000313" key="2">
    <source>
        <dbReference type="Proteomes" id="UP000006034"/>
    </source>
</evidence>